<protein>
    <submittedName>
        <fullName evidence="1">Uncharacterized protein</fullName>
    </submittedName>
</protein>
<proteinExistence type="predicted"/>
<sequence length="116" mass="12701">MTAELLLGEAQAVLDGEDAGRNRTACWLARASLEEAIRERLTERDCPPGEASMRSLLTCLEIAYSNDPEWVNQAEQAWAGLSNACHHHAFQLGPTSLEAQRLIDSVRVIATTPPTD</sequence>
<evidence type="ECO:0000313" key="2">
    <source>
        <dbReference type="Proteomes" id="UP000030002"/>
    </source>
</evidence>
<gene>
    <name evidence="1" type="ORF">N802_10235</name>
</gene>
<accession>A0A0A0IYP2</accession>
<dbReference type="eggNOG" id="ENOG5033FXQ">
    <property type="taxonomic scope" value="Bacteria"/>
</dbReference>
<keyword evidence="2" id="KW-1185">Reference proteome</keyword>
<evidence type="ECO:0000313" key="1">
    <source>
        <dbReference type="EMBL" id="KGN29918.1"/>
    </source>
</evidence>
<name>A0A0A0IYP2_9MICO</name>
<dbReference type="EMBL" id="AVPJ01000025">
    <property type="protein sequence ID" value="KGN29918.1"/>
    <property type="molecule type" value="Genomic_DNA"/>
</dbReference>
<dbReference type="STRING" id="1385520.N802_10235"/>
<organism evidence="1 2">
    <name type="scientific">Knoellia sinensis KCTC 19936</name>
    <dbReference type="NCBI Taxonomy" id="1385520"/>
    <lineage>
        <taxon>Bacteria</taxon>
        <taxon>Bacillati</taxon>
        <taxon>Actinomycetota</taxon>
        <taxon>Actinomycetes</taxon>
        <taxon>Micrococcales</taxon>
        <taxon>Intrasporangiaceae</taxon>
        <taxon>Knoellia</taxon>
    </lineage>
</organism>
<comment type="caution">
    <text evidence="1">The sequence shown here is derived from an EMBL/GenBank/DDBJ whole genome shotgun (WGS) entry which is preliminary data.</text>
</comment>
<reference evidence="1 2" key="1">
    <citation type="submission" date="2013-08" db="EMBL/GenBank/DDBJ databases">
        <title>The genome sequence of Knoellia sinensis.</title>
        <authorList>
            <person name="Zhu W."/>
            <person name="Wang G."/>
        </authorList>
    </citation>
    <scope>NUCLEOTIDE SEQUENCE [LARGE SCALE GENOMIC DNA]</scope>
    <source>
        <strain evidence="1 2">KCTC 19936</strain>
    </source>
</reference>
<dbReference type="Proteomes" id="UP000030002">
    <property type="component" value="Unassembled WGS sequence"/>
</dbReference>
<dbReference type="AlphaFoldDB" id="A0A0A0IYP2"/>